<reference evidence="8" key="1">
    <citation type="submission" date="2023-07" db="EMBL/GenBank/DDBJ databases">
        <title>Description of three actinobacteria isolated from air of manufacturing shop in a pharmaceutical factory.</title>
        <authorList>
            <person name="Zhang D.-F."/>
        </authorList>
    </citation>
    <scope>NUCLEOTIDE SEQUENCE [LARGE SCALE GENOMIC DNA]</scope>
    <source>
        <strain evidence="8">CCTCC AB 207010</strain>
    </source>
</reference>
<keyword evidence="2 5" id="KW-0812">Transmembrane</keyword>
<feature type="transmembrane region" description="Helical" evidence="5">
    <location>
        <begin position="137"/>
        <end position="159"/>
    </location>
</feature>
<keyword evidence="3 5" id="KW-1133">Transmembrane helix</keyword>
<dbReference type="SUPFAM" id="SSF103473">
    <property type="entry name" value="MFS general substrate transporter"/>
    <property type="match status" value="1"/>
</dbReference>
<dbReference type="InterPro" id="IPR020846">
    <property type="entry name" value="MFS_dom"/>
</dbReference>
<evidence type="ECO:0000313" key="7">
    <source>
        <dbReference type="EMBL" id="MDR5710953.1"/>
    </source>
</evidence>
<dbReference type="PANTHER" id="PTHR42718:SF39">
    <property type="entry name" value="ACTINORHODIN TRANSPORTER-RELATED"/>
    <property type="match status" value="1"/>
</dbReference>
<evidence type="ECO:0000256" key="4">
    <source>
        <dbReference type="ARBA" id="ARBA00023136"/>
    </source>
</evidence>
<keyword evidence="8" id="KW-1185">Reference proteome</keyword>
<feature type="transmembrane region" description="Helical" evidence="5">
    <location>
        <begin position="449"/>
        <end position="472"/>
    </location>
</feature>
<protein>
    <submittedName>
        <fullName evidence="7">MFS transporter</fullName>
    </submittedName>
</protein>
<feature type="transmembrane region" description="Helical" evidence="5">
    <location>
        <begin position="316"/>
        <end position="336"/>
    </location>
</feature>
<evidence type="ECO:0000256" key="1">
    <source>
        <dbReference type="ARBA" id="ARBA00004651"/>
    </source>
</evidence>
<feature type="transmembrane region" description="Helical" evidence="5">
    <location>
        <begin position="49"/>
        <end position="67"/>
    </location>
</feature>
<feature type="transmembrane region" description="Helical" evidence="5">
    <location>
        <begin position="171"/>
        <end position="191"/>
    </location>
</feature>
<dbReference type="InterPro" id="IPR011701">
    <property type="entry name" value="MFS"/>
</dbReference>
<dbReference type="PANTHER" id="PTHR42718">
    <property type="entry name" value="MAJOR FACILITATOR SUPERFAMILY MULTIDRUG TRANSPORTER MFSC"/>
    <property type="match status" value="1"/>
</dbReference>
<proteinExistence type="predicted"/>
<accession>A0ABU1FQM0</accession>
<comment type="subcellular location">
    <subcellularLocation>
        <location evidence="1">Cell membrane</location>
        <topology evidence="1">Multi-pass membrane protein</topology>
    </subcellularLocation>
</comment>
<evidence type="ECO:0000259" key="6">
    <source>
        <dbReference type="PROSITE" id="PS50850"/>
    </source>
</evidence>
<dbReference type="EMBL" id="JAVKGT010000004">
    <property type="protein sequence ID" value="MDR5710953.1"/>
    <property type="molecule type" value="Genomic_DNA"/>
</dbReference>
<evidence type="ECO:0000256" key="3">
    <source>
        <dbReference type="ARBA" id="ARBA00022989"/>
    </source>
</evidence>
<sequence>MTSTAQKKQPVRVMIALLTPLFAALLSISSVMVAIPAIEVGLDADSSALQWVLSGYALAFGIALVPAGRAGDLWGRRGLYFTGVVAFGLTSLLAAVAVDPLMLNVARVLMGLGAGVLMPQIIGMIQELFEGPERGRAYGLMSTVIGLAVATGPLIGGFFVDLTPENIGWRLTFLVNVPIAVVVLVVALLWLPRPDPAPAHQASPRARSARELLRLDPVGLVLLSAGIVLVMLPFIQFRNLLGAALAAAGLLVLAGWTWWEKWLRNRDPDAPMVDLRLFTLPSYVLNSAVLSLYFTAMPPIWAMLTIYLQQGLGHGALLAGAMTLPSAAMILLFSAQVGKHTPRLGPKFLVAGTCISIFSTLGIGASVWLMSTDYGSLWWLGIVLGLNGLSQALIIPAAQTLSMQDVPAHMAGAAGGVAQTAQRIFTAMGLAFVTGIYFAVLAGSSHETAMMVSSAVISLMMTASLATALLAARRARQARRAHQQSDAEPERALSAGE</sequence>
<name>A0ABU1FQM0_9MICC</name>
<evidence type="ECO:0000313" key="8">
    <source>
        <dbReference type="Proteomes" id="UP001260872"/>
    </source>
</evidence>
<feature type="domain" description="Major facilitator superfamily (MFS) profile" evidence="6">
    <location>
        <begin position="13"/>
        <end position="476"/>
    </location>
</feature>
<feature type="transmembrane region" description="Helical" evidence="5">
    <location>
        <begin position="212"/>
        <end position="234"/>
    </location>
</feature>
<evidence type="ECO:0000256" key="2">
    <source>
        <dbReference type="ARBA" id="ARBA00022692"/>
    </source>
</evidence>
<dbReference type="Gene3D" id="1.20.1720.10">
    <property type="entry name" value="Multidrug resistance protein D"/>
    <property type="match status" value="1"/>
</dbReference>
<gene>
    <name evidence="7" type="ORF">RH857_02190</name>
</gene>
<feature type="transmembrane region" description="Helical" evidence="5">
    <location>
        <begin position="240"/>
        <end position="259"/>
    </location>
</feature>
<feature type="transmembrane region" description="Helical" evidence="5">
    <location>
        <begin position="104"/>
        <end position="125"/>
    </location>
</feature>
<feature type="transmembrane region" description="Helical" evidence="5">
    <location>
        <begin position="280"/>
        <end position="304"/>
    </location>
</feature>
<evidence type="ECO:0000256" key="5">
    <source>
        <dbReference type="SAM" id="Phobius"/>
    </source>
</evidence>
<comment type="caution">
    <text evidence="7">The sequence shown here is derived from an EMBL/GenBank/DDBJ whole genome shotgun (WGS) entry which is preliminary data.</text>
</comment>
<dbReference type="Proteomes" id="UP001260872">
    <property type="component" value="Unassembled WGS sequence"/>
</dbReference>
<dbReference type="RefSeq" id="WP_310536341.1">
    <property type="nucleotide sequence ID" value="NZ_BAAAOC010000093.1"/>
</dbReference>
<feature type="transmembrane region" description="Helical" evidence="5">
    <location>
        <begin position="376"/>
        <end position="395"/>
    </location>
</feature>
<dbReference type="Pfam" id="PF07690">
    <property type="entry name" value="MFS_1"/>
    <property type="match status" value="1"/>
</dbReference>
<dbReference type="CDD" id="cd17321">
    <property type="entry name" value="MFS_MMR_MDR_like"/>
    <property type="match status" value="1"/>
</dbReference>
<dbReference type="PROSITE" id="PS50850">
    <property type="entry name" value="MFS"/>
    <property type="match status" value="1"/>
</dbReference>
<feature type="transmembrane region" description="Helical" evidence="5">
    <location>
        <begin position="79"/>
        <end position="98"/>
    </location>
</feature>
<organism evidence="7 8">
    <name type="scientific">Nesterenkonia flava</name>
    <dbReference type="NCBI Taxonomy" id="469799"/>
    <lineage>
        <taxon>Bacteria</taxon>
        <taxon>Bacillati</taxon>
        <taxon>Actinomycetota</taxon>
        <taxon>Actinomycetes</taxon>
        <taxon>Micrococcales</taxon>
        <taxon>Micrococcaceae</taxon>
        <taxon>Nesterenkonia</taxon>
    </lineage>
</organism>
<dbReference type="InterPro" id="IPR036259">
    <property type="entry name" value="MFS_trans_sf"/>
</dbReference>
<feature type="transmembrane region" description="Helical" evidence="5">
    <location>
        <begin position="424"/>
        <end position="443"/>
    </location>
</feature>
<keyword evidence="4 5" id="KW-0472">Membrane</keyword>
<dbReference type="Gene3D" id="1.20.1250.20">
    <property type="entry name" value="MFS general substrate transporter like domains"/>
    <property type="match status" value="1"/>
</dbReference>
<feature type="transmembrane region" description="Helical" evidence="5">
    <location>
        <begin position="348"/>
        <end position="370"/>
    </location>
</feature>